<dbReference type="EMBL" id="LFJN01000040">
    <property type="protein sequence ID" value="KPI35393.1"/>
    <property type="molecule type" value="Genomic_DNA"/>
</dbReference>
<sequence length="312" mass="36064">MSSAYYNRAGQQPPSDSSSHSSGNRTMPNRNFYRRQQGSRTSGRIEDHRRQDGRYRNIEPDTRHRQALLDPRHDPRHAMHQQRRHAFQQRQQQQQPYQVQQQHRGLPQYTGPQLIRPTRFHTPHVQLPLPPLIPHQRRASSTPSVIQSCAPPDPFYNGYDPVLDHRTWAQLDALDNWYWPETWAGSNQDFIDYTERFRRPRSDPLAGTGYMLDIERYGGQQAGEFVVEDPNVWPHVVSPDVVSIDEAELEQLGDLQQLIDVGDSEQVADLGDVQAGEQTWVEKAMDAERDETAEVDDNVTVQHQDSEEGLFD</sequence>
<feature type="compositionally biased region" description="Polar residues" evidence="1">
    <location>
        <begin position="23"/>
        <end position="42"/>
    </location>
</feature>
<proteinExistence type="predicted"/>
<comment type="caution">
    <text evidence="2">The sequence shown here is derived from an EMBL/GenBank/DDBJ whole genome shotgun (WGS) entry which is preliminary data.</text>
</comment>
<dbReference type="VEuPathDB" id="FungiDB:AB675_11720"/>
<feature type="compositionally biased region" description="Low complexity" evidence="1">
    <location>
        <begin position="88"/>
        <end position="104"/>
    </location>
</feature>
<feature type="compositionally biased region" description="Basic residues" evidence="1">
    <location>
        <begin position="78"/>
        <end position="87"/>
    </location>
</feature>
<reference evidence="2 3" key="1">
    <citation type="submission" date="2015-06" db="EMBL/GenBank/DDBJ databases">
        <title>Draft genome of the ant-associated black yeast Phialophora attae CBS 131958.</title>
        <authorList>
            <person name="Moreno L.F."/>
            <person name="Stielow B.J."/>
            <person name="de Hoog S."/>
            <person name="Vicente V.A."/>
            <person name="Weiss V.A."/>
            <person name="de Vries M."/>
            <person name="Cruz L.M."/>
            <person name="Souza E.M."/>
        </authorList>
    </citation>
    <scope>NUCLEOTIDE SEQUENCE [LARGE SCALE GENOMIC DNA]</scope>
    <source>
        <strain evidence="2 3">CBS 131958</strain>
    </source>
</reference>
<dbReference type="AlphaFoldDB" id="A0A0N1GXY7"/>
<accession>A0A0N1GXY7</accession>
<protein>
    <submittedName>
        <fullName evidence="2">Uncharacterized protein</fullName>
    </submittedName>
</protein>
<feature type="compositionally biased region" description="Basic and acidic residues" evidence="1">
    <location>
        <begin position="43"/>
        <end position="64"/>
    </location>
</feature>
<feature type="compositionally biased region" description="Polar residues" evidence="1">
    <location>
        <begin position="1"/>
        <end position="14"/>
    </location>
</feature>
<dbReference type="RefSeq" id="XP_017995356.1">
    <property type="nucleotide sequence ID" value="XM_018140591.1"/>
</dbReference>
<keyword evidence="3" id="KW-1185">Reference proteome</keyword>
<dbReference type="Proteomes" id="UP000038010">
    <property type="component" value="Unassembled WGS sequence"/>
</dbReference>
<evidence type="ECO:0000313" key="2">
    <source>
        <dbReference type="EMBL" id="KPI35393.1"/>
    </source>
</evidence>
<evidence type="ECO:0000313" key="3">
    <source>
        <dbReference type="Proteomes" id="UP000038010"/>
    </source>
</evidence>
<organism evidence="2 3">
    <name type="scientific">Cyphellophora attinorum</name>
    <dbReference type="NCBI Taxonomy" id="1664694"/>
    <lineage>
        <taxon>Eukaryota</taxon>
        <taxon>Fungi</taxon>
        <taxon>Dikarya</taxon>
        <taxon>Ascomycota</taxon>
        <taxon>Pezizomycotina</taxon>
        <taxon>Eurotiomycetes</taxon>
        <taxon>Chaetothyriomycetidae</taxon>
        <taxon>Chaetothyriales</taxon>
        <taxon>Cyphellophoraceae</taxon>
        <taxon>Cyphellophora</taxon>
    </lineage>
</organism>
<gene>
    <name evidence="2" type="ORF">AB675_11720</name>
</gene>
<feature type="region of interest" description="Disordered" evidence="1">
    <location>
        <begin position="1"/>
        <end position="113"/>
    </location>
</feature>
<dbReference type="GeneID" id="28732472"/>
<name>A0A0N1GXY7_9EURO</name>
<evidence type="ECO:0000256" key="1">
    <source>
        <dbReference type="SAM" id="MobiDB-lite"/>
    </source>
</evidence>
<feature type="region of interest" description="Disordered" evidence="1">
    <location>
        <begin position="289"/>
        <end position="312"/>
    </location>
</feature>